<organism evidence="14 15">
    <name type="scientific">Jingyaoa shaoxingensis</name>
    <dbReference type="NCBI Taxonomy" id="2763671"/>
    <lineage>
        <taxon>Bacteria</taxon>
        <taxon>Bacillati</taxon>
        <taxon>Bacillota</taxon>
        <taxon>Clostridia</taxon>
        <taxon>Lachnospirales</taxon>
        <taxon>Lachnospiraceae</taxon>
        <taxon>Jingyaoa</taxon>
    </lineage>
</organism>
<evidence type="ECO:0000256" key="9">
    <source>
        <dbReference type="ARBA" id="ARBA00023239"/>
    </source>
</evidence>
<dbReference type="GO" id="GO:0003941">
    <property type="term" value="F:L-serine ammonia-lyase activity"/>
    <property type="evidence" value="ECO:0007669"/>
    <property type="project" value="UniProtKB-EC"/>
</dbReference>
<evidence type="ECO:0000256" key="3">
    <source>
        <dbReference type="ARBA" id="ARBA00008636"/>
    </source>
</evidence>
<reference evidence="14 15" key="1">
    <citation type="submission" date="2020-08" db="EMBL/GenBank/DDBJ databases">
        <title>Genome public.</title>
        <authorList>
            <person name="Liu C."/>
            <person name="Sun Q."/>
        </authorList>
    </citation>
    <scope>NUCLEOTIDE SEQUENCE [LARGE SCALE GENOMIC DNA]</scope>
    <source>
        <strain evidence="14 15">NSJ-46</strain>
    </source>
</reference>
<protein>
    <recommendedName>
        <fullName evidence="11">L-serine deaminase</fullName>
    </recommendedName>
</protein>
<keyword evidence="8 11" id="KW-0411">Iron-sulfur</keyword>
<proteinExistence type="inferred from homology"/>
<sequence>MNVFDIIGPVMIGPSSSHTAGAVRLGRVAWQILEDEPVKAVIELSGSFAQTYRGHGTDKALVAGIMGMNSFDERIRCSLDLAKEQGLEYEFHEVMIPESHPNTARIHLLGKSGKTVDIQGASVGGGNILVEKINGMDVSYTGQSTTILVRHYDRPGAIAAVTNFMAYSGVNIGNFRLSRQKKGGEAIMTIEIDGEAPEKLTEQLKVLPHVISAIILKVI</sequence>
<comment type="caution">
    <text evidence="14">The sequence shown here is derived from an EMBL/GenBank/DDBJ whole genome shotgun (WGS) entry which is preliminary data.</text>
</comment>
<dbReference type="CDD" id="cd04903">
    <property type="entry name" value="ACT_LSD"/>
    <property type="match status" value="1"/>
</dbReference>
<dbReference type="InterPro" id="IPR005131">
    <property type="entry name" value="Ser_deHydtase_bsu"/>
</dbReference>
<dbReference type="RefSeq" id="WP_249309866.1">
    <property type="nucleotide sequence ID" value="NZ_JACRSZ010000021.1"/>
</dbReference>
<dbReference type="InterPro" id="IPR029009">
    <property type="entry name" value="ASB_dom_sf"/>
</dbReference>
<comment type="similarity">
    <text evidence="3 11 12">Belongs to the iron-sulfur dependent L-serine dehydratase family.</text>
</comment>
<dbReference type="EMBL" id="JACRSZ010000021">
    <property type="protein sequence ID" value="MBC8574403.1"/>
    <property type="molecule type" value="Genomic_DNA"/>
</dbReference>
<evidence type="ECO:0000259" key="13">
    <source>
        <dbReference type="PROSITE" id="PS51671"/>
    </source>
</evidence>
<name>A0ABR7NDE0_9FIRM</name>
<comment type="cofactor">
    <cofactor evidence="1 12">
        <name>[4Fe-4S] cluster</name>
        <dbReference type="ChEBI" id="CHEBI:49883"/>
    </cofactor>
</comment>
<comment type="pathway">
    <text evidence="2 11">Carbohydrate biosynthesis; gluconeogenesis.</text>
</comment>
<keyword evidence="5 11" id="KW-0004">4Fe-4S</keyword>
<dbReference type="SUPFAM" id="SSF55021">
    <property type="entry name" value="ACT-like"/>
    <property type="match status" value="1"/>
</dbReference>
<dbReference type="SUPFAM" id="SSF143548">
    <property type="entry name" value="Serine metabolism enzymes domain"/>
    <property type="match status" value="1"/>
</dbReference>
<evidence type="ECO:0000256" key="8">
    <source>
        <dbReference type="ARBA" id="ARBA00023014"/>
    </source>
</evidence>
<dbReference type="Gene3D" id="3.30.70.260">
    <property type="match status" value="1"/>
</dbReference>
<dbReference type="PROSITE" id="PS51671">
    <property type="entry name" value="ACT"/>
    <property type="match status" value="1"/>
</dbReference>
<feature type="domain" description="ACT" evidence="13">
    <location>
        <begin position="146"/>
        <end position="219"/>
    </location>
</feature>
<dbReference type="Pfam" id="PF01842">
    <property type="entry name" value="ACT"/>
    <property type="match status" value="1"/>
</dbReference>
<evidence type="ECO:0000256" key="12">
    <source>
        <dbReference type="RuleBase" id="RU366059"/>
    </source>
</evidence>
<dbReference type="InterPro" id="IPR051318">
    <property type="entry name" value="Fe-S_L-Ser"/>
</dbReference>
<dbReference type="Pfam" id="PF03315">
    <property type="entry name" value="SDH_beta"/>
    <property type="match status" value="1"/>
</dbReference>
<dbReference type="InterPro" id="IPR004643">
    <property type="entry name" value="Fe-S_L-Ser_bsu"/>
</dbReference>
<keyword evidence="7 11" id="KW-0408">Iron</keyword>
<evidence type="ECO:0000256" key="1">
    <source>
        <dbReference type="ARBA" id="ARBA00001966"/>
    </source>
</evidence>
<keyword evidence="4 11" id="KW-0312">Gluconeogenesis</keyword>
<dbReference type="InterPro" id="IPR002912">
    <property type="entry name" value="ACT_dom"/>
</dbReference>
<dbReference type="Proteomes" id="UP000657421">
    <property type="component" value="Unassembled WGS sequence"/>
</dbReference>
<evidence type="ECO:0000256" key="4">
    <source>
        <dbReference type="ARBA" id="ARBA00022432"/>
    </source>
</evidence>
<evidence type="ECO:0000256" key="7">
    <source>
        <dbReference type="ARBA" id="ARBA00023004"/>
    </source>
</evidence>
<comment type="catalytic activity">
    <reaction evidence="10 11 12">
        <text>L-serine = pyruvate + NH4(+)</text>
        <dbReference type="Rhea" id="RHEA:19169"/>
        <dbReference type="ChEBI" id="CHEBI:15361"/>
        <dbReference type="ChEBI" id="CHEBI:28938"/>
        <dbReference type="ChEBI" id="CHEBI:33384"/>
        <dbReference type="EC" id="4.3.1.17"/>
    </reaction>
</comment>
<gene>
    <name evidence="14" type="primary">sdaAB</name>
    <name evidence="14" type="ORF">H8716_15225</name>
</gene>
<keyword evidence="9 11" id="KW-0456">Lyase</keyword>
<dbReference type="Gene3D" id="3.30.1330.90">
    <property type="entry name" value="D-3-phosphoglycerate dehydrogenase, domain 3"/>
    <property type="match status" value="1"/>
</dbReference>
<evidence type="ECO:0000256" key="6">
    <source>
        <dbReference type="ARBA" id="ARBA00022723"/>
    </source>
</evidence>
<dbReference type="PANTHER" id="PTHR30182:SF12">
    <property type="entry name" value="L-SERINE DEHYDRATASE, BETA CHAIN-RELATED"/>
    <property type="match status" value="1"/>
</dbReference>
<evidence type="ECO:0000256" key="2">
    <source>
        <dbReference type="ARBA" id="ARBA00004742"/>
    </source>
</evidence>
<dbReference type="NCBIfam" id="TIGR00719">
    <property type="entry name" value="sda_beta"/>
    <property type="match status" value="1"/>
</dbReference>
<accession>A0ABR7NDE0</accession>
<evidence type="ECO:0000313" key="15">
    <source>
        <dbReference type="Proteomes" id="UP000657421"/>
    </source>
</evidence>
<keyword evidence="6 11" id="KW-0479">Metal-binding</keyword>
<dbReference type="InterPro" id="IPR045865">
    <property type="entry name" value="ACT-like_dom_sf"/>
</dbReference>
<dbReference type="PANTHER" id="PTHR30182">
    <property type="entry name" value="L-SERINE DEHYDRATASE"/>
    <property type="match status" value="1"/>
</dbReference>
<keyword evidence="15" id="KW-1185">Reference proteome</keyword>
<evidence type="ECO:0000256" key="10">
    <source>
        <dbReference type="ARBA" id="ARBA00049406"/>
    </source>
</evidence>
<evidence type="ECO:0000256" key="5">
    <source>
        <dbReference type="ARBA" id="ARBA00022485"/>
    </source>
</evidence>
<evidence type="ECO:0000313" key="14">
    <source>
        <dbReference type="EMBL" id="MBC8574403.1"/>
    </source>
</evidence>
<dbReference type="PIRSF" id="PIRSF036692">
    <property type="entry name" value="SDH_B"/>
    <property type="match status" value="1"/>
</dbReference>
<evidence type="ECO:0000256" key="11">
    <source>
        <dbReference type="PIRNR" id="PIRNR036692"/>
    </source>
</evidence>